<feature type="transmembrane region" description="Helical" evidence="5">
    <location>
        <begin position="128"/>
        <end position="146"/>
    </location>
</feature>
<dbReference type="Proteomes" id="UP000076078">
    <property type="component" value="Unassembled WGS sequence"/>
</dbReference>
<feature type="transmembrane region" description="Helical" evidence="5">
    <location>
        <begin position="420"/>
        <end position="441"/>
    </location>
</feature>
<dbReference type="PANTHER" id="PTHR20661:SF0">
    <property type="entry name" value="PHOSPHATIDYLINOSITOL-GLYCAN BIOSYNTHESIS CLASS W PROTEIN"/>
    <property type="match status" value="1"/>
</dbReference>
<comment type="subcellular location">
    <subcellularLocation>
        <location evidence="1">Membrane</location>
        <topology evidence="1">Multi-pass membrane protein</topology>
    </subcellularLocation>
</comment>
<dbReference type="GO" id="GO:0032216">
    <property type="term" value="F:glucosaminyl-phosphatidylinositol O-acyltransferase activity"/>
    <property type="evidence" value="ECO:0007669"/>
    <property type="project" value="TreeGrafter"/>
</dbReference>
<keyword evidence="2 5" id="KW-0812">Transmembrane</keyword>
<reference evidence="6 7" key="1">
    <citation type="submission" date="2015-12" db="EMBL/GenBank/DDBJ databases">
        <title>Dictyostelia acquired genes for synthesis and detection of signals that induce cell-type specialization by lateral gene transfer from prokaryotes.</title>
        <authorList>
            <person name="Gloeckner G."/>
            <person name="Schaap P."/>
        </authorList>
    </citation>
    <scope>NUCLEOTIDE SEQUENCE [LARGE SCALE GENOMIC DNA]</scope>
    <source>
        <strain evidence="6 7">TK</strain>
    </source>
</reference>
<dbReference type="AlphaFoldDB" id="A0A152A5R2"/>
<dbReference type="GO" id="GO:0072659">
    <property type="term" value="P:protein localization to plasma membrane"/>
    <property type="evidence" value="ECO:0007669"/>
    <property type="project" value="TreeGrafter"/>
</dbReference>
<dbReference type="OMA" id="GLYVMQP"/>
<dbReference type="GO" id="GO:0006506">
    <property type="term" value="P:GPI anchor biosynthetic process"/>
    <property type="evidence" value="ECO:0007669"/>
    <property type="project" value="InterPro"/>
</dbReference>
<accession>A0A152A5R2</accession>
<dbReference type="STRING" id="361077.A0A152A5R2"/>
<keyword evidence="3 5" id="KW-1133">Transmembrane helix</keyword>
<dbReference type="PIRSF" id="PIRSF017321">
    <property type="entry name" value="GWT1"/>
    <property type="match status" value="1"/>
</dbReference>
<feature type="transmembrane region" description="Helical" evidence="5">
    <location>
        <begin position="274"/>
        <end position="294"/>
    </location>
</feature>
<comment type="caution">
    <text evidence="6">The sequence shown here is derived from an EMBL/GenBank/DDBJ whole genome shotgun (WGS) entry which is preliminary data.</text>
</comment>
<dbReference type="GO" id="GO:0016020">
    <property type="term" value="C:membrane"/>
    <property type="evidence" value="ECO:0007669"/>
    <property type="project" value="UniProtKB-SubCell"/>
</dbReference>
<evidence type="ECO:0000256" key="3">
    <source>
        <dbReference type="ARBA" id="ARBA00022989"/>
    </source>
</evidence>
<evidence type="ECO:0000256" key="1">
    <source>
        <dbReference type="ARBA" id="ARBA00004141"/>
    </source>
</evidence>
<dbReference type="GO" id="GO:0005783">
    <property type="term" value="C:endoplasmic reticulum"/>
    <property type="evidence" value="ECO:0007669"/>
    <property type="project" value="TreeGrafter"/>
</dbReference>
<organism evidence="6 7">
    <name type="scientific">Tieghemostelium lacteum</name>
    <name type="common">Slime mold</name>
    <name type="synonym">Dictyostelium lacteum</name>
    <dbReference type="NCBI Taxonomy" id="361077"/>
    <lineage>
        <taxon>Eukaryota</taxon>
        <taxon>Amoebozoa</taxon>
        <taxon>Evosea</taxon>
        <taxon>Eumycetozoa</taxon>
        <taxon>Dictyostelia</taxon>
        <taxon>Dictyosteliales</taxon>
        <taxon>Raperosteliaceae</taxon>
        <taxon>Tieghemostelium</taxon>
    </lineage>
</organism>
<evidence type="ECO:0000256" key="5">
    <source>
        <dbReference type="SAM" id="Phobius"/>
    </source>
</evidence>
<feature type="transmembrane region" description="Helical" evidence="5">
    <location>
        <begin position="377"/>
        <end position="399"/>
    </location>
</feature>
<evidence type="ECO:0000256" key="4">
    <source>
        <dbReference type="ARBA" id="ARBA00023136"/>
    </source>
</evidence>
<sequence>MDNNYKEAHEAFVQNNNGTTLFETTFVLTVLPVAILFQRVVFAVFFDRITNIPTPIKFILEFISIILPFIITITFTELTPFMVIAMFITFIVVPLFAKDNVQIYFKSPQQLLFDLNSMRKGFLEEYRSFIMIATCICILAVDFQVFPRRFGKTENYGISLMDIGVGSVVLSGALVSRQARYDQLKILNEVEVDSKKGPIPRLYKKQSLSRLSLAIHTLKSNLPLVIIGFVRMILTKSVNYQEHTSEYGVHWNFFFTLALVSLSMAFLKFSPNVNAAIGVLAIVIYQIALSNYGLADYILNHPRTDLISANKEGICSFIGYLSIYLIGIKLGHTLFKPRKSLAQWRNYAIQLLLLSVVFGCLLYQVEMRIDRISRRMANLPYVLAILTINLFNFALNIIVTLISGYQNPSVIAKSINRNQLFIFLLGNILTGLINISMKTIYADTETSMTVITGYTLFLCLVALVLDKKNLTLKL</sequence>
<feature type="transmembrane region" description="Helical" evidence="5">
    <location>
        <begin position="314"/>
        <end position="335"/>
    </location>
</feature>
<keyword evidence="7" id="KW-1185">Reference proteome</keyword>
<dbReference type="InParanoid" id="A0A152A5R2"/>
<gene>
    <name evidence="6" type="ORF">DLAC_01578</name>
</gene>
<proteinExistence type="predicted"/>
<dbReference type="EMBL" id="LODT01000006">
    <property type="protein sequence ID" value="KYR01579.1"/>
    <property type="molecule type" value="Genomic_DNA"/>
</dbReference>
<feature type="transmembrane region" description="Helical" evidence="5">
    <location>
        <begin position="81"/>
        <end position="97"/>
    </location>
</feature>
<dbReference type="FunCoup" id="A0A152A5R2">
    <property type="interactions" value="353"/>
</dbReference>
<evidence type="ECO:0000313" key="7">
    <source>
        <dbReference type="Proteomes" id="UP000076078"/>
    </source>
</evidence>
<dbReference type="InterPro" id="IPR009447">
    <property type="entry name" value="PIGW/GWT1"/>
</dbReference>
<dbReference type="Pfam" id="PF06423">
    <property type="entry name" value="GWT1"/>
    <property type="match status" value="1"/>
</dbReference>
<feature type="transmembrane region" description="Helical" evidence="5">
    <location>
        <begin position="249"/>
        <end position="267"/>
    </location>
</feature>
<keyword evidence="4 5" id="KW-0472">Membrane</keyword>
<feature type="transmembrane region" description="Helical" evidence="5">
    <location>
        <begin position="58"/>
        <end position="75"/>
    </location>
</feature>
<feature type="transmembrane region" description="Helical" evidence="5">
    <location>
        <begin position="158"/>
        <end position="175"/>
    </location>
</feature>
<dbReference type="OrthoDB" id="15270at2759"/>
<feature type="transmembrane region" description="Helical" evidence="5">
    <location>
        <begin position="211"/>
        <end position="234"/>
    </location>
</feature>
<protein>
    <submittedName>
        <fullName evidence="6">Phosphatidylinositol glycan</fullName>
    </submittedName>
</protein>
<feature type="transmembrane region" description="Helical" evidence="5">
    <location>
        <begin position="447"/>
        <end position="465"/>
    </location>
</feature>
<evidence type="ECO:0000313" key="6">
    <source>
        <dbReference type="EMBL" id="KYR01579.1"/>
    </source>
</evidence>
<feature type="transmembrane region" description="Helical" evidence="5">
    <location>
        <begin position="347"/>
        <end position="365"/>
    </location>
</feature>
<dbReference type="PANTHER" id="PTHR20661">
    <property type="entry name" value="PHOSPHATIDYLINOSITOL-GLYCAN BIOSYNTHESIS CLASS W PROTEIN"/>
    <property type="match status" value="1"/>
</dbReference>
<name>A0A152A5R2_TIELA</name>
<evidence type="ECO:0000256" key="2">
    <source>
        <dbReference type="ARBA" id="ARBA00022692"/>
    </source>
</evidence>
<feature type="transmembrane region" description="Helical" evidence="5">
    <location>
        <begin position="26"/>
        <end position="46"/>
    </location>
</feature>